<dbReference type="RefSeq" id="WP_237683340.1">
    <property type="nucleotide sequence ID" value="NZ_JACCHL010000001.1"/>
</dbReference>
<dbReference type="Proteomes" id="UP000584931">
    <property type="component" value="Unassembled WGS sequence"/>
</dbReference>
<gene>
    <name evidence="2" type="ORF">HNR06_001601</name>
</gene>
<organism evidence="2 3">
    <name type="scientific">Nocardiopsis sinuspersici</name>
    <dbReference type="NCBI Taxonomy" id="501010"/>
    <lineage>
        <taxon>Bacteria</taxon>
        <taxon>Bacillati</taxon>
        <taxon>Actinomycetota</taxon>
        <taxon>Actinomycetes</taxon>
        <taxon>Streptosporangiales</taxon>
        <taxon>Nocardiopsidaceae</taxon>
        <taxon>Nocardiopsis</taxon>
    </lineage>
</organism>
<feature type="region of interest" description="Disordered" evidence="1">
    <location>
        <begin position="146"/>
        <end position="174"/>
    </location>
</feature>
<dbReference type="SUPFAM" id="SSF160424">
    <property type="entry name" value="BH3703-like"/>
    <property type="match status" value="1"/>
</dbReference>
<dbReference type="Pfam" id="PF04634">
    <property type="entry name" value="YezG-like"/>
    <property type="match status" value="1"/>
</dbReference>
<accession>A0A7Y9XA25</accession>
<sequence length="190" mass="21846">MRILDEAPEGWTRIVYTEKAVIDHSNGLTVVESEDGTTRRKSPPSGMGMIINELRAGMYQEGKGTWFSFEYVITRPGKFDVTYDYDEDPGITFPTAFGFTNDLAFFPRNDEYMTDWLREELQEEAEGRVMGQPMRHRGPALIRLHHRPHLRPRSRGATGEPSCRDPHRRAPTSRTVPVIRTRTVLLVPDR</sequence>
<dbReference type="InterPro" id="IPR036170">
    <property type="entry name" value="YezG-like_sf"/>
</dbReference>
<protein>
    <submittedName>
        <fullName evidence="2">Uncharacterized protein</fullName>
    </submittedName>
</protein>
<dbReference type="InterPro" id="IPR006728">
    <property type="entry name" value="YezG-like"/>
</dbReference>
<reference evidence="2 3" key="1">
    <citation type="submission" date="2020-07" db="EMBL/GenBank/DDBJ databases">
        <title>Sequencing the genomes of 1000 actinobacteria strains.</title>
        <authorList>
            <person name="Klenk H.-P."/>
        </authorList>
    </citation>
    <scope>NUCLEOTIDE SEQUENCE [LARGE SCALE GENOMIC DNA]</scope>
    <source>
        <strain evidence="2 3">DSM 45278</strain>
    </source>
</reference>
<evidence type="ECO:0000313" key="2">
    <source>
        <dbReference type="EMBL" id="NYH52012.1"/>
    </source>
</evidence>
<dbReference type="EMBL" id="JACCHL010000001">
    <property type="protein sequence ID" value="NYH52012.1"/>
    <property type="molecule type" value="Genomic_DNA"/>
</dbReference>
<proteinExistence type="predicted"/>
<evidence type="ECO:0000313" key="3">
    <source>
        <dbReference type="Proteomes" id="UP000584931"/>
    </source>
</evidence>
<dbReference type="AlphaFoldDB" id="A0A7Y9XA25"/>
<comment type="caution">
    <text evidence="2">The sequence shown here is derived from an EMBL/GenBank/DDBJ whole genome shotgun (WGS) entry which is preliminary data.</text>
</comment>
<evidence type="ECO:0000256" key="1">
    <source>
        <dbReference type="SAM" id="MobiDB-lite"/>
    </source>
</evidence>
<name>A0A7Y9XA25_9ACTN</name>